<keyword evidence="5 11" id="KW-0732">Signal</keyword>
<feature type="compositionally biased region" description="Pro residues" evidence="10">
    <location>
        <begin position="165"/>
        <end position="188"/>
    </location>
</feature>
<dbReference type="AlphaFoldDB" id="A0A6P8YXE0"/>
<feature type="coiled-coil region" evidence="9">
    <location>
        <begin position="55"/>
        <end position="116"/>
    </location>
</feature>
<keyword evidence="2" id="KW-0964">Secreted</keyword>
<keyword evidence="6 8" id="KW-0408">Iron</keyword>
<gene>
    <name evidence="13" type="primary">LOC117647242</name>
</gene>
<dbReference type="Gene3D" id="1.10.640.10">
    <property type="entry name" value="Haem peroxidase domain superfamily, animal type"/>
    <property type="match status" value="1"/>
</dbReference>
<keyword evidence="7" id="KW-0325">Glycoprotein</keyword>
<feature type="signal peptide" evidence="11">
    <location>
        <begin position="1"/>
        <end position="31"/>
    </location>
</feature>
<evidence type="ECO:0000256" key="2">
    <source>
        <dbReference type="ARBA" id="ARBA00022525"/>
    </source>
</evidence>
<dbReference type="InParanoid" id="A0A6P8YXE0"/>
<evidence type="ECO:0000256" key="7">
    <source>
        <dbReference type="ARBA" id="ARBA00023180"/>
    </source>
</evidence>
<dbReference type="InterPro" id="IPR037120">
    <property type="entry name" value="Haem_peroxidase_sf_animal"/>
</dbReference>
<feature type="binding site" description="axial binding residue" evidence="8">
    <location>
        <position position="706"/>
    </location>
    <ligand>
        <name>heme b</name>
        <dbReference type="ChEBI" id="CHEBI:60344"/>
    </ligand>
    <ligandPart>
        <name>Fe</name>
        <dbReference type="ChEBI" id="CHEBI:18248"/>
    </ligandPart>
</feature>
<feature type="region of interest" description="Disordered" evidence="10">
    <location>
        <begin position="248"/>
        <end position="276"/>
    </location>
</feature>
<evidence type="ECO:0000313" key="12">
    <source>
        <dbReference type="Proteomes" id="UP000515158"/>
    </source>
</evidence>
<dbReference type="PROSITE" id="PS50292">
    <property type="entry name" value="PEROXIDASE_3"/>
    <property type="match status" value="1"/>
</dbReference>
<dbReference type="GO" id="GO:0022412">
    <property type="term" value="P:cellular process involved in reproduction in multicellular organism"/>
    <property type="evidence" value="ECO:0007669"/>
    <property type="project" value="UniProtKB-ARBA"/>
</dbReference>
<keyword evidence="4 8" id="KW-0349">Heme</keyword>
<dbReference type="GO" id="GO:0006979">
    <property type="term" value="P:response to oxidative stress"/>
    <property type="evidence" value="ECO:0007669"/>
    <property type="project" value="InterPro"/>
</dbReference>
<organism evidence="13">
    <name type="scientific">Thrips palmi</name>
    <name type="common">Melon thrips</name>
    <dbReference type="NCBI Taxonomy" id="161013"/>
    <lineage>
        <taxon>Eukaryota</taxon>
        <taxon>Metazoa</taxon>
        <taxon>Ecdysozoa</taxon>
        <taxon>Arthropoda</taxon>
        <taxon>Hexapoda</taxon>
        <taxon>Insecta</taxon>
        <taxon>Pterygota</taxon>
        <taxon>Neoptera</taxon>
        <taxon>Paraneoptera</taxon>
        <taxon>Thysanoptera</taxon>
        <taxon>Terebrantia</taxon>
        <taxon>Thripoidea</taxon>
        <taxon>Thripidae</taxon>
        <taxon>Thrips</taxon>
    </lineage>
</organism>
<dbReference type="GO" id="GO:0046872">
    <property type="term" value="F:metal ion binding"/>
    <property type="evidence" value="ECO:0007669"/>
    <property type="project" value="UniProtKB-KW"/>
</dbReference>
<keyword evidence="8" id="KW-0479">Metal-binding</keyword>
<sequence length="952" mass="106276">MVLVPPPGGAFLAVLRVALPVVLLLAHPALPQNAQNAPGAQNAFRAELFPEQLEQQQLNLQTQAVQQRLQDMQRLLQFAPDAQQKANLARQQSDLLQQLQDVQQRQLQLQAQLQEQVVRGQQPVQVQVLENRLDAQPQFQQPQQQFRQPQRPQQRPRRPQVVVRQPPPPPPPPQQQQQQPPPPQPEPVTFPGSDEESGVPCSTLSGRAGTCRLLVKCVTFFAQIPELRKQPCALDNQGNQGVCCPASDKNPPANRGNNGVLKPPPPPPVEVPPLTPQQLNTAADQGLQRVRERQELEQQLVNINRVLQPDTAAQRHLELFPTSNDTLNNGKQAQSSVEASLDLLNEFRLSKDQGTFALPQFSVLNTVIADLCPKRLPCRVGKYRTADGTCNNVVNSRWGSTGSALQRLLPPKYGDGVNSPRAQANGAPLPSARLVSNRLAQESDRPSDNVTLILMQWGQFLDHDLTHTPISRGQNGVGISCCQDGQVSDPRVSHPDCFAIPIPRDDRFLAPFGERCMEFVRSLPAPRPECNFGPREQMNQITGYMDGSNIYGSDANKQQQLRLFRGGRLREQNVRGRSMLPANPNECQDTSGAACFVSGDGRVNEQPDLALMHTVWLREHNRVANQLQALHPQWTDEEVFQEARRIVVAEMQHITYNEFLPIVLGKPYMDRAEMSPKDSGYTALYDRELNGGITNAFATAAFRFGHTLLVSNLQGVGRFGNVRKNFPLSKSAFKPFMLYEEEGIDDMVRGLTTQSSQKFDRFFTKEVTNHLFQNDLPFGLDLVALNLQRGRDHGLPGYTEWRQVCGLRRPRSWEDLQGIMEPDSVAVLQSLYPSVDEVDLFAAGVSEKAAPGALLGPTFTCIVGDQFGRLRRGDRFFYEEGNQPSSFKPEQLQQIRKASLARILCDNSDNIALMQPLAFFHASFVNQRVACSSDTIPKVDIRAWANERPSNF</sequence>
<dbReference type="GO" id="GO:0005576">
    <property type="term" value="C:extracellular region"/>
    <property type="evidence" value="ECO:0007669"/>
    <property type="project" value="UniProtKB-SubCell"/>
</dbReference>
<dbReference type="PANTHER" id="PTHR11475">
    <property type="entry name" value="OXIDASE/PEROXIDASE"/>
    <property type="match status" value="1"/>
</dbReference>
<accession>A0A6P8YXE0</accession>
<dbReference type="InterPro" id="IPR019791">
    <property type="entry name" value="Haem_peroxidase_animal"/>
</dbReference>
<evidence type="ECO:0000256" key="11">
    <source>
        <dbReference type="SAM" id="SignalP"/>
    </source>
</evidence>
<dbReference type="Proteomes" id="UP000515158">
    <property type="component" value="Unplaced"/>
</dbReference>
<dbReference type="PRINTS" id="PR00457">
    <property type="entry name" value="ANPEROXIDASE"/>
</dbReference>
<evidence type="ECO:0000256" key="6">
    <source>
        <dbReference type="ARBA" id="ARBA00023004"/>
    </source>
</evidence>
<keyword evidence="3" id="KW-0560">Oxidoreductase</keyword>
<evidence type="ECO:0000256" key="1">
    <source>
        <dbReference type="ARBA" id="ARBA00004613"/>
    </source>
</evidence>
<evidence type="ECO:0000256" key="5">
    <source>
        <dbReference type="ARBA" id="ARBA00022729"/>
    </source>
</evidence>
<evidence type="ECO:0000256" key="4">
    <source>
        <dbReference type="ARBA" id="ARBA00022617"/>
    </source>
</evidence>
<feature type="compositionally biased region" description="Low complexity" evidence="10">
    <location>
        <begin position="138"/>
        <end position="164"/>
    </location>
</feature>
<keyword evidence="9" id="KW-0175">Coiled coil</keyword>
<keyword evidence="3" id="KW-0575">Peroxidase</keyword>
<dbReference type="Pfam" id="PF03098">
    <property type="entry name" value="An_peroxidase"/>
    <property type="match status" value="1"/>
</dbReference>
<evidence type="ECO:0000256" key="8">
    <source>
        <dbReference type="PIRSR" id="PIRSR619791-2"/>
    </source>
</evidence>
<dbReference type="RefSeq" id="XP_034244813.1">
    <property type="nucleotide sequence ID" value="XM_034388922.1"/>
</dbReference>
<dbReference type="KEGG" id="tpal:117647242"/>
<dbReference type="GeneID" id="117647242"/>
<evidence type="ECO:0000256" key="10">
    <source>
        <dbReference type="SAM" id="MobiDB-lite"/>
    </source>
</evidence>
<feature type="region of interest" description="Disordered" evidence="10">
    <location>
        <begin position="138"/>
        <end position="201"/>
    </location>
</feature>
<proteinExistence type="predicted"/>
<dbReference type="SUPFAM" id="SSF48113">
    <property type="entry name" value="Heme-dependent peroxidases"/>
    <property type="match status" value="1"/>
</dbReference>
<dbReference type="CDD" id="cd09823">
    <property type="entry name" value="peroxinectin_like"/>
    <property type="match status" value="1"/>
</dbReference>
<dbReference type="OrthoDB" id="823504at2759"/>
<dbReference type="GO" id="GO:0020037">
    <property type="term" value="F:heme binding"/>
    <property type="evidence" value="ECO:0007669"/>
    <property type="project" value="InterPro"/>
</dbReference>
<dbReference type="FunFam" id="1.10.640.10:FF:000003">
    <property type="entry name" value="chorion peroxidase"/>
    <property type="match status" value="1"/>
</dbReference>
<dbReference type="InterPro" id="IPR010255">
    <property type="entry name" value="Haem_peroxidase_sf"/>
</dbReference>
<name>A0A6P8YXE0_THRPL</name>
<dbReference type="GO" id="GO:0004601">
    <property type="term" value="F:peroxidase activity"/>
    <property type="evidence" value="ECO:0007669"/>
    <property type="project" value="UniProtKB-KW"/>
</dbReference>
<feature type="chain" id="PRO_5028012290" evidence="11">
    <location>
        <begin position="32"/>
        <end position="952"/>
    </location>
</feature>
<dbReference type="PANTHER" id="PTHR11475:SF4">
    <property type="entry name" value="CHORION PEROXIDASE"/>
    <property type="match status" value="1"/>
</dbReference>
<reference evidence="13" key="1">
    <citation type="submission" date="2025-08" db="UniProtKB">
        <authorList>
            <consortium name="RefSeq"/>
        </authorList>
    </citation>
    <scope>IDENTIFICATION</scope>
    <source>
        <tissue evidence="13">Total insect</tissue>
    </source>
</reference>
<comment type="subcellular location">
    <subcellularLocation>
        <location evidence="1">Secreted</location>
    </subcellularLocation>
</comment>
<protein>
    <submittedName>
        <fullName evidence="13">Peroxidase-like</fullName>
    </submittedName>
</protein>
<evidence type="ECO:0000256" key="3">
    <source>
        <dbReference type="ARBA" id="ARBA00022559"/>
    </source>
</evidence>
<keyword evidence="12" id="KW-1185">Reference proteome</keyword>
<dbReference type="SMR" id="A0A6P8YXE0"/>
<evidence type="ECO:0000313" key="13">
    <source>
        <dbReference type="RefSeq" id="XP_034244813.1"/>
    </source>
</evidence>
<evidence type="ECO:0000256" key="9">
    <source>
        <dbReference type="SAM" id="Coils"/>
    </source>
</evidence>
<feature type="compositionally biased region" description="Pro residues" evidence="10">
    <location>
        <begin position="262"/>
        <end position="275"/>
    </location>
</feature>